<dbReference type="AlphaFoldDB" id="A0A8X6FG10"/>
<dbReference type="OrthoDB" id="10441153at2759"/>
<keyword evidence="2" id="KW-1185">Reference proteome</keyword>
<evidence type="ECO:0000313" key="2">
    <source>
        <dbReference type="Proteomes" id="UP000887116"/>
    </source>
</evidence>
<comment type="caution">
    <text evidence="1">The sequence shown here is derived from an EMBL/GenBank/DDBJ whole genome shotgun (WGS) entry which is preliminary data.</text>
</comment>
<sequence length="74" mass="8701">MELPHENGIYLKKISGFQMPPIDSEESERFIRLEGEPILKGRPFRVQCHIRNYTETGEDLRRLQNLTQFPNSKA</sequence>
<accession>A0A8X6FG10</accession>
<dbReference type="Proteomes" id="UP000887116">
    <property type="component" value="Unassembled WGS sequence"/>
</dbReference>
<reference evidence="1" key="1">
    <citation type="submission" date="2020-07" db="EMBL/GenBank/DDBJ databases">
        <title>Multicomponent nature underlies the extraordinary mechanical properties of spider dragline silk.</title>
        <authorList>
            <person name="Kono N."/>
            <person name="Nakamura H."/>
            <person name="Mori M."/>
            <person name="Yoshida Y."/>
            <person name="Ohtoshi R."/>
            <person name="Malay A.D."/>
            <person name="Moran D.A.P."/>
            <person name="Tomita M."/>
            <person name="Numata K."/>
            <person name="Arakawa K."/>
        </authorList>
    </citation>
    <scope>NUCLEOTIDE SEQUENCE</scope>
</reference>
<evidence type="ECO:0000313" key="1">
    <source>
        <dbReference type="EMBL" id="GFQ79600.1"/>
    </source>
</evidence>
<name>A0A8X6FG10_TRICU</name>
<protein>
    <submittedName>
        <fullName evidence="1">Uncharacterized protein</fullName>
    </submittedName>
</protein>
<proteinExistence type="predicted"/>
<dbReference type="EMBL" id="BMAO01022099">
    <property type="protein sequence ID" value="GFQ79600.1"/>
    <property type="molecule type" value="Genomic_DNA"/>
</dbReference>
<gene>
    <name evidence="1" type="ORF">TNCT_63901</name>
</gene>
<organism evidence="1 2">
    <name type="scientific">Trichonephila clavata</name>
    <name type="common">Joro spider</name>
    <name type="synonym">Nephila clavata</name>
    <dbReference type="NCBI Taxonomy" id="2740835"/>
    <lineage>
        <taxon>Eukaryota</taxon>
        <taxon>Metazoa</taxon>
        <taxon>Ecdysozoa</taxon>
        <taxon>Arthropoda</taxon>
        <taxon>Chelicerata</taxon>
        <taxon>Arachnida</taxon>
        <taxon>Araneae</taxon>
        <taxon>Araneomorphae</taxon>
        <taxon>Entelegynae</taxon>
        <taxon>Araneoidea</taxon>
        <taxon>Nephilidae</taxon>
        <taxon>Trichonephila</taxon>
    </lineage>
</organism>